<dbReference type="PATRIC" id="fig|1244083.3.peg.1506"/>
<protein>
    <submittedName>
        <fullName evidence="1">Uncharacterized protein</fullName>
    </submittedName>
</protein>
<evidence type="ECO:0000313" key="1">
    <source>
        <dbReference type="EMBL" id="EKU11139.1"/>
    </source>
</evidence>
<evidence type="ECO:0000313" key="2">
    <source>
        <dbReference type="Proteomes" id="UP000011939"/>
    </source>
</evidence>
<dbReference type="EMBL" id="AMZQ01000008">
    <property type="protein sequence ID" value="EKU11139.1"/>
    <property type="molecule type" value="Genomic_DNA"/>
</dbReference>
<reference evidence="1 2" key="1">
    <citation type="journal article" date="2013" name="Genome Announc.">
        <title>Genome Sequence of Campylobacter showae UNSWCD, Isolated from a Patient with Crohn's Disease.</title>
        <authorList>
            <person name="Tay A.P."/>
            <person name="Kaakoush N.O."/>
            <person name="Deshpande N.P."/>
            <person name="Chen Z."/>
            <person name="Mitchell H."/>
            <person name="Wilkins M.R."/>
        </authorList>
    </citation>
    <scope>NUCLEOTIDE SEQUENCE [LARGE SCALE GENOMIC DNA]</scope>
    <source>
        <strain evidence="1 2">CSUNSWCD</strain>
    </source>
</reference>
<accession>M5IPU3</accession>
<name>M5IPU3_9BACT</name>
<dbReference type="STRING" id="1244083.CSUNSWCD_2262"/>
<comment type="caution">
    <text evidence="1">The sequence shown here is derived from an EMBL/GenBank/DDBJ whole genome shotgun (WGS) entry which is preliminary data.</text>
</comment>
<dbReference type="AlphaFoldDB" id="M5IPU3"/>
<sequence>MVNSSFSWVAEGGWSTYACAATSEAVSSPYGDGSEHSEAK</sequence>
<dbReference type="RefSeq" id="WP_009495074.1">
    <property type="nucleotide sequence ID" value="NZ_AMZQ01000008.1"/>
</dbReference>
<gene>
    <name evidence="1" type="ORF">CSUNSWCD_2262</name>
</gene>
<organism evidence="1 2">
    <name type="scientific">Campylobacter showae CSUNSWCD</name>
    <dbReference type="NCBI Taxonomy" id="1244083"/>
    <lineage>
        <taxon>Bacteria</taxon>
        <taxon>Pseudomonadati</taxon>
        <taxon>Campylobacterota</taxon>
        <taxon>Epsilonproteobacteria</taxon>
        <taxon>Campylobacterales</taxon>
        <taxon>Campylobacteraceae</taxon>
        <taxon>Campylobacter</taxon>
    </lineage>
</organism>
<proteinExistence type="predicted"/>
<dbReference type="Proteomes" id="UP000011939">
    <property type="component" value="Unassembled WGS sequence"/>
</dbReference>